<evidence type="ECO:0000256" key="1">
    <source>
        <dbReference type="SAM" id="MobiDB-lite"/>
    </source>
</evidence>
<evidence type="ECO:0008006" key="5">
    <source>
        <dbReference type="Google" id="ProtNLM"/>
    </source>
</evidence>
<dbReference type="InterPro" id="IPR018938">
    <property type="entry name" value="Glycophorin_CS"/>
</dbReference>
<feature type="transmembrane region" description="Helical" evidence="2">
    <location>
        <begin position="180"/>
        <end position="202"/>
    </location>
</feature>
<dbReference type="Proteomes" id="UP001500200">
    <property type="component" value="Unassembled WGS sequence"/>
</dbReference>
<keyword evidence="2" id="KW-1133">Transmembrane helix</keyword>
<proteinExistence type="predicted"/>
<reference evidence="4" key="1">
    <citation type="journal article" date="2019" name="Int. J. Syst. Evol. Microbiol.">
        <title>The Global Catalogue of Microorganisms (GCM) 10K type strain sequencing project: providing services to taxonomists for standard genome sequencing and annotation.</title>
        <authorList>
            <consortium name="The Broad Institute Genomics Platform"/>
            <consortium name="The Broad Institute Genome Sequencing Center for Infectious Disease"/>
            <person name="Wu L."/>
            <person name="Ma J."/>
        </authorList>
    </citation>
    <scope>NUCLEOTIDE SEQUENCE [LARGE SCALE GENOMIC DNA]</scope>
    <source>
        <strain evidence="4">JCM 18514</strain>
    </source>
</reference>
<keyword evidence="4" id="KW-1185">Reference proteome</keyword>
<organism evidence="3 4">
    <name type="scientific">Arthrobacter gyeryongensis</name>
    <dbReference type="NCBI Taxonomy" id="1650592"/>
    <lineage>
        <taxon>Bacteria</taxon>
        <taxon>Bacillati</taxon>
        <taxon>Actinomycetota</taxon>
        <taxon>Actinomycetes</taxon>
        <taxon>Micrococcales</taxon>
        <taxon>Micrococcaceae</taxon>
        <taxon>Arthrobacter</taxon>
    </lineage>
</organism>
<feature type="transmembrane region" description="Helical" evidence="2">
    <location>
        <begin position="66"/>
        <end position="91"/>
    </location>
</feature>
<gene>
    <name evidence="3" type="ORF">GCM10023346_04330</name>
</gene>
<dbReference type="EMBL" id="BAABKK010000003">
    <property type="protein sequence ID" value="GAA5189530.1"/>
    <property type="molecule type" value="Genomic_DNA"/>
</dbReference>
<evidence type="ECO:0000313" key="3">
    <source>
        <dbReference type="EMBL" id="GAA5189530.1"/>
    </source>
</evidence>
<keyword evidence="2" id="KW-0472">Membrane</keyword>
<name>A0ABP9S1Z0_9MICC</name>
<feature type="region of interest" description="Disordered" evidence="1">
    <location>
        <begin position="1"/>
        <end position="23"/>
    </location>
</feature>
<dbReference type="RefSeq" id="WP_307055407.1">
    <property type="nucleotide sequence ID" value="NZ_BAABKK010000003.1"/>
</dbReference>
<sequence>MKDRPGNDVPVDHVGEGLPSSPREMVGGVESWSVALPDGVNLKASPHLDHQPPAWQGSSLRRRMRLTVAAFTVALTAVVIAAGFGLGAALAPFTAGSVRTGGTVTSQQPYRNKGGDYLCTLGIAYTLGGQQQHATIDSGKACKAALQPGTQVQLALNPDNPGDIAVLGHGYPRENAWRTIAIIAAVMAGILGLFLLLCVLSYRDTKRLFSQERPWQELIATVRGRTQSKSGTTLYLEAQDTTGNDRIVTMLFNDRGPRPKPKPGDILDFALLADGAAHAAVSIKSENRLHLVSFSVPNDFQLRAIGL</sequence>
<protein>
    <recommendedName>
        <fullName evidence="5">DUF3592 domain-containing protein</fullName>
    </recommendedName>
</protein>
<accession>A0ABP9S1Z0</accession>
<comment type="caution">
    <text evidence="3">The sequence shown here is derived from an EMBL/GenBank/DDBJ whole genome shotgun (WGS) entry which is preliminary data.</text>
</comment>
<keyword evidence="2" id="KW-0812">Transmembrane</keyword>
<dbReference type="PROSITE" id="PS00312">
    <property type="entry name" value="GLYCOPHORIN_A"/>
    <property type="match status" value="1"/>
</dbReference>
<evidence type="ECO:0000256" key="2">
    <source>
        <dbReference type="SAM" id="Phobius"/>
    </source>
</evidence>
<evidence type="ECO:0000313" key="4">
    <source>
        <dbReference type="Proteomes" id="UP001500200"/>
    </source>
</evidence>
<feature type="compositionally biased region" description="Basic and acidic residues" evidence="1">
    <location>
        <begin position="1"/>
        <end position="15"/>
    </location>
</feature>